<gene>
    <name evidence="9" type="ORF">UFOVP1146_80</name>
    <name evidence="10" type="ORF">UFOVP1638_64</name>
    <name evidence="7" type="ORF">UFOVP812_413</name>
    <name evidence="8" type="ORF">UFOVP818_151</name>
</gene>
<evidence type="ECO:0000313" key="7">
    <source>
        <dbReference type="EMBL" id="CAB4164144.1"/>
    </source>
</evidence>
<evidence type="ECO:0000259" key="6">
    <source>
        <dbReference type="Pfam" id="PF04055"/>
    </source>
</evidence>
<evidence type="ECO:0000313" key="8">
    <source>
        <dbReference type="EMBL" id="CAB4165615.1"/>
    </source>
</evidence>
<sequence length="386" mass="44435">MRDPADSYCPLYNQGLYIEKVNSEEANISMCCYQAPSTKLYKQIDFISNEYLSNIRQSYAAGTAPAECDQCWNLEKLKYQSYRQGELLSQKIDQRTTYATPTLTNLLYNCENVCNLKCIICGPRYSSLWRDEYKKLGYPLLSITESKKQTKHNNLFVNLDFSKLEAIHFQGGEPFLTSDHKKILQKAKEDGSISKLTVSYNTNGTVLPDEETINLWKLAKLVKVYFSIDSIGESFNYVRFPADWKQVEHNIINGFFKITDPNIIFSIGPTVNITNVFYIGDIISWLYKNIPCNLQGDQTEIYINPVGNVSYGGQVLNLKNLSKELQQKAIAYLEQFKEHKVILPIINSLSTISETPNNWVEYLEKLDQLRLTNWRNSLQQLSQHIV</sequence>
<keyword evidence="2" id="KW-0479">Metal-binding</keyword>
<evidence type="ECO:0000313" key="9">
    <source>
        <dbReference type="EMBL" id="CAB4186734.1"/>
    </source>
</evidence>
<dbReference type="InterPro" id="IPR007197">
    <property type="entry name" value="rSAM"/>
</dbReference>
<organism evidence="10">
    <name type="scientific">uncultured Caudovirales phage</name>
    <dbReference type="NCBI Taxonomy" id="2100421"/>
    <lineage>
        <taxon>Viruses</taxon>
        <taxon>Duplodnaviria</taxon>
        <taxon>Heunggongvirae</taxon>
        <taxon>Uroviricota</taxon>
        <taxon>Caudoviricetes</taxon>
        <taxon>Peduoviridae</taxon>
        <taxon>Maltschvirus</taxon>
        <taxon>Maltschvirus maltsch</taxon>
    </lineage>
</organism>
<comment type="similarity">
    <text evidence="5">Belongs to the radical SAM superfamily. Anaerobic sulfatase-maturating enzyme family.</text>
</comment>
<dbReference type="Gene3D" id="3.20.20.70">
    <property type="entry name" value="Aldolase class I"/>
    <property type="match status" value="1"/>
</dbReference>
<evidence type="ECO:0000256" key="5">
    <source>
        <dbReference type="ARBA" id="ARBA00023601"/>
    </source>
</evidence>
<dbReference type="GO" id="GO:0046872">
    <property type="term" value="F:metal ion binding"/>
    <property type="evidence" value="ECO:0007669"/>
    <property type="project" value="UniProtKB-KW"/>
</dbReference>
<dbReference type="Pfam" id="PF04055">
    <property type="entry name" value="Radical_SAM"/>
    <property type="match status" value="1"/>
</dbReference>
<dbReference type="CDD" id="cd01335">
    <property type="entry name" value="Radical_SAM"/>
    <property type="match status" value="1"/>
</dbReference>
<dbReference type="GO" id="GO:0016491">
    <property type="term" value="F:oxidoreductase activity"/>
    <property type="evidence" value="ECO:0007669"/>
    <property type="project" value="InterPro"/>
</dbReference>
<name>A0A6J5T0N0_9CAUD</name>
<keyword evidence="4" id="KW-0411">Iron-sulfur</keyword>
<evidence type="ECO:0000256" key="3">
    <source>
        <dbReference type="ARBA" id="ARBA00023004"/>
    </source>
</evidence>
<dbReference type="SFLD" id="SFLDS00029">
    <property type="entry name" value="Radical_SAM"/>
    <property type="match status" value="1"/>
</dbReference>
<evidence type="ECO:0000256" key="2">
    <source>
        <dbReference type="ARBA" id="ARBA00022723"/>
    </source>
</evidence>
<dbReference type="NCBIfam" id="NF033640">
    <property type="entry name" value="N_Twi_rSAM"/>
    <property type="match status" value="1"/>
</dbReference>
<keyword evidence="3" id="KW-0408">Iron</keyword>
<dbReference type="EMBL" id="LR797502">
    <property type="protein sequence ID" value="CAB4220806.1"/>
    <property type="molecule type" value="Genomic_DNA"/>
</dbReference>
<dbReference type="EMBL" id="LR797099">
    <property type="protein sequence ID" value="CAB4186734.1"/>
    <property type="molecule type" value="Genomic_DNA"/>
</dbReference>
<dbReference type="PANTHER" id="PTHR43273:SF3">
    <property type="entry name" value="ANAEROBIC SULFATASE-MATURATING ENZYME HOMOLOG ASLB-RELATED"/>
    <property type="match status" value="1"/>
</dbReference>
<keyword evidence="1" id="KW-0949">S-adenosyl-L-methionine</keyword>
<dbReference type="InterPro" id="IPR013785">
    <property type="entry name" value="Aldolase_TIM"/>
</dbReference>
<dbReference type="PANTHER" id="PTHR43273">
    <property type="entry name" value="ANAEROBIC SULFATASE-MATURATING ENZYME HOMOLOG ASLB-RELATED"/>
    <property type="match status" value="1"/>
</dbReference>
<proteinExistence type="inferred from homology"/>
<dbReference type="EMBL" id="LR796758">
    <property type="protein sequence ID" value="CAB4164144.1"/>
    <property type="molecule type" value="Genomic_DNA"/>
</dbReference>
<evidence type="ECO:0000256" key="1">
    <source>
        <dbReference type="ARBA" id="ARBA00022691"/>
    </source>
</evidence>
<feature type="domain" description="Radical SAM core" evidence="6">
    <location>
        <begin position="112"/>
        <end position="247"/>
    </location>
</feature>
<protein>
    <submittedName>
        <fullName evidence="10">Radical_SAM domain containing protein</fullName>
    </submittedName>
</protein>
<evidence type="ECO:0000313" key="10">
    <source>
        <dbReference type="EMBL" id="CAB4220806.1"/>
    </source>
</evidence>
<dbReference type="InterPro" id="IPR023867">
    <property type="entry name" value="Sulphatase_maturase_rSAM"/>
</dbReference>
<reference evidence="10" key="1">
    <citation type="submission" date="2020-05" db="EMBL/GenBank/DDBJ databases">
        <authorList>
            <person name="Chiriac C."/>
            <person name="Salcher M."/>
            <person name="Ghai R."/>
            <person name="Kavagutti S V."/>
        </authorList>
    </citation>
    <scope>NUCLEOTIDE SEQUENCE</scope>
</reference>
<dbReference type="EMBL" id="LR796776">
    <property type="protein sequence ID" value="CAB4165615.1"/>
    <property type="molecule type" value="Genomic_DNA"/>
</dbReference>
<dbReference type="GO" id="GO:0051536">
    <property type="term" value="F:iron-sulfur cluster binding"/>
    <property type="evidence" value="ECO:0007669"/>
    <property type="project" value="UniProtKB-KW"/>
</dbReference>
<dbReference type="SUPFAM" id="SSF102114">
    <property type="entry name" value="Radical SAM enzymes"/>
    <property type="match status" value="1"/>
</dbReference>
<evidence type="ECO:0000256" key="4">
    <source>
        <dbReference type="ARBA" id="ARBA00023014"/>
    </source>
</evidence>
<dbReference type="InterPro" id="IPR058240">
    <property type="entry name" value="rSAM_sf"/>
</dbReference>
<accession>A0A6J5T0N0</accession>